<dbReference type="SUPFAM" id="SSF52499">
    <property type="entry name" value="Isochorismatase-like hydrolases"/>
    <property type="match status" value="1"/>
</dbReference>
<organism evidence="3 4">
    <name type="scientific">Cohaesibacter gelatinilyticus</name>
    <dbReference type="NCBI Taxonomy" id="372072"/>
    <lineage>
        <taxon>Bacteria</taxon>
        <taxon>Pseudomonadati</taxon>
        <taxon>Pseudomonadota</taxon>
        <taxon>Alphaproteobacteria</taxon>
        <taxon>Hyphomicrobiales</taxon>
        <taxon>Cohaesibacteraceae</taxon>
    </lineage>
</organism>
<dbReference type="RefSeq" id="WP_097151737.1">
    <property type="nucleotide sequence ID" value="NZ_OBEL01000001.1"/>
</dbReference>
<feature type="domain" description="Isochorismatase-like" evidence="2">
    <location>
        <begin position="40"/>
        <end position="203"/>
    </location>
</feature>
<dbReference type="InterPro" id="IPR036380">
    <property type="entry name" value="Isochorismatase-like_sf"/>
</dbReference>
<evidence type="ECO:0000313" key="3">
    <source>
        <dbReference type="EMBL" id="SNZ06410.1"/>
    </source>
</evidence>
<protein>
    <submittedName>
        <fullName evidence="3">Nicotinamidase-related amidase</fullName>
    </submittedName>
</protein>
<evidence type="ECO:0000256" key="1">
    <source>
        <dbReference type="ARBA" id="ARBA00022801"/>
    </source>
</evidence>
<dbReference type="Proteomes" id="UP000219439">
    <property type="component" value="Unassembled WGS sequence"/>
</dbReference>
<dbReference type="InterPro" id="IPR000868">
    <property type="entry name" value="Isochorismatase-like_dom"/>
</dbReference>
<dbReference type="InterPro" id="IPR050272">
    <property type="entry name" value="Isochorismatase-like_hydrls"/>
</dbReference>
<evidence type="ECO:0000313" key="4">
    <source>
        <dbReference type="Proteomes" id="UP000219439"/>
    </source>
</evidence>
<dbReference type="EMBL" id="OBEL01000001">
    <property type="protein sequence ID" value="SNZ06410.1"/>
    <property type="molecule type" value="Genomic_DNA"/>
</dbReference>
<dbReference type="Pfam" id="PF00857">
    <property type="entry name" value="Isochorismatase"/>
    <property type="match status" value="1"/>
</dbReference>
<name>A0A285NAE7_9HYPH</name>
<gene>
    <name evidence="3" type="ORF">SAMN06265368_0410</name>
</gene>
<dbReference type="PANTHER" id="PTHR43540">
    <property type="entry name" value="PEROXYUREIDOACRYLATE/UREIDOACRYLATE AMIDOHYDROLASE-RELATED"/>
    <property type="match status" value="1"/>
</dbReference>
<keyword evidence="4" id="KW-1185">Reference proteome</keyword>
<dbReference type="GO" id="GO:0016787">
    <property type="term" value="F:hydrolase activity"/>
    <property type="evidence" value="ECO:0007669"/>
    <property type="project" value="UniProtKB-KW"/>
</dbReference>
<dbReference type="AlphaFoldDB" id="A0A285NAE7"/>
<dbReference type="Gene3D" id="3.40.50.850">
    <property type="entry name" value="Isochorismatase-like"/>
    <property type="match status" value="1"/>
</dbReference>
<sequence>MDLILGLVLAGIVFLMANGLFKLLNRPKIIRIDPEQRPNTALLVIDMQTDFTKNHDKASKHSAFELINSLAMEKQRTGVAVIEIRHVFVALHEKLFMRMTAGGAGVEGSPGIDRDDALSFQADQLFTKHQMDSFSVPAFESYLDQHKIGHLYITGQEANACIQATANGALARGYEITLVDEGILSADQHKWQKNRENLLLKGARIQ</sequence>
<proteinExistence type="predicted"/>
<dbReference type="CDD" id="cd00431">
    <property type="entry name" value="cysteine_hydrolases"/>
    <property type="match status" value="1"/>
</dbReference>
<dbReference type="OrthoDB" id="9807387at2"/>
<reference evidence="3 4" key="1">
    <citation type="submission" date="2017-09" db="EMBL/GenBank/DDBJ databases">
        <authorList>
            <person name="Ehlers B."/>
            <person name="Leendertz F.H."/>
        </authorList>
    </citation>
    <scope>NUCLEOTIDE SEQUENCE [LARGE SCALE GENOMIC DNA]</scope>
    <source>
        <strain evidence="3 4">DSM 18289</strain>
    </source>
</reference>
<evidence type="ECO:0000259" key="2">
    <source>
        <dbReference type="Pfam" id="PF00857"/>
    </source>
</evidence>
<accession>A0A285NAE7</accession>
<keyword evidence="1" id="KW-0378">Hydrolase</keyword>